<evidence type="ECO:0000256" key="1">
    <source>
        <dbReference type="SAM" id="Phobius"/>
    </source>
</evidence>
<evidence type="ECO:0000313" key="3">
    <source>
        <dbReference type="Proteomes" id="UP000254792"/>
    </source>
</evidence>
<reference evidence="2 3" key="1">
    <citation type="submission" date="2018-07" db="EMBL/GenBank/DDBJ databases">
        <title>Complete genome sequence of Spiroplasma alleghenense PLHS-1 (ATCC 51752).</title>
        <authorList>
            <person name="Chou L."/>
            <person name="Lee T.-Y."/>
            <person name="Tsai Y.-M."/>
            <person name="Kuo C.-H."/>
        </authorList>
    </citation>
    <scope>NUCLEOTIDE SEQUENCE [LARGE SCALE GENOMIC DNA]</scope>
    <source>
        <strain evidence="2 3">PLHS-1</strain>
    </source>
</reference>
<organism evidence="2 3">
    <name type="scientific">Spiroplasma alleghenense</name>
    <dbReference type="NCBI Taxonomy" id="216931"/>
    <lineage>
        <taxon>Bacteria</taxon>
        <taxon>Bacillati</taxon>
        <taxon>Mycoplasmatota</taxon>
        <taxon>Mollicutes</taxon>
        <taxon>Entomoplasmatales</taxon>
        <taxon>Spiroplasmataceae</taxon>
        <taxon>Spiroplasma</taxon>
    </lineage>
</organism>
<dbReference type="KEGG" id="salx:SALLE_v1c05680"/>
<dbReference type="Proteomes" id="UP000254792">
    <property type="component" value="Chromosome"/>
</dbReference>
<feature type="transmembrane region" description="Helical" evidence="1">
    <location>
        <begin position="79"/>
        <end position="99"/>
    </location>
</feature>
<accession>A0A345Z3R1</accession>
<evidence type="ECO:0008006" key="4">
    <source>
        <dbReference type="Google" id="ProtNLM"/>
    </source>
</evidence>
<evidence type="ECO:0000313" key="2">
    <source>
        <dbReference type="EMBL" id="AXK51240.1"/>
    </source>
</evidence>
<dbReference type="OrthoDB" id="9821890at2"/>
<keyword evidence="3" id="KW-1185">Reference proteome</keyword>
<feature type="transmembrane region" description="Helical" evidence="1">
    <location>
        <begin position="36"/>
        <end position="58"/>
    </location>
</feature>
<name>A0A345Z3R1_9MOLU</name>
<proteinExistence type="predicted"/>
<dbReference type="EMBL" id="CP031376">
    <property type="protein sequence ID" value="AXK51240.1"/>
    <property type="molecule type" value="Genomic_DNA"/>
</dbReference>
<keyword evidence="1" id="KW-1133">Transmembrane helix</keyword>
<gene>
    <name evidence="2" type="ORF">SALLE_v1c05680</name>
</gene>
<dbReference type="RefSeq" id="WP_115558147.1">
    <property type="nucleotide sequence ID" value="NZ_CP031376.1"/>
</dbReference>
<sequence length="344" mass="41074">MESNLEQKYQKLLTNSVNSFYSETVNFEKSKWSTKLIYYGMSLIAVAFIYFYVSSILYQEFDKAFKDIKNGQSLKIFCMYILPFLIFVLGAILAIISFFKRRELENNFEYFEDWEYLYDLRSKIIIDINMQLLSLDDQVPLIEDNFDFIPLVGTSDFYINQALNFQFDKNLISYADIYFPNNKNNFTTLKFYGLEIIDEKYWFENEITLEITETMQERFLKNDLNQYLFEKTGFDKNDIEESQQVEKIIKILNFKSWLGKVDLEEFSELTIKIFEKKICFCFNFKVNEEIFNYQSLDFIKKDASKTIFKNALASKIDFELIKVKKLTQIAYKILGKTKKTINEN</sequence>
<protein>
    <recommendedName>
        <fullName evidence="4">DUF3137 domain-containing protein</fullName>
    </recommendedName>
</protein>
<keyword evidence="1" id="KW-0472">Membrane</keyword>
<dbReference type="AlphaFoldDB" id="A0A345Z3R1"/>
<keyword evidence="1" id="KW-0812">Transmembrane</keyword>